<gene>
    <name evidence="3" type="primary">AUTS2_1</name>
    <name evidence="3" type="ORF">P7K49_000882</name>
</gene>
<evidence type="ECO:0000313" key="4">
    <source>
        <dbReference type="Proteomes" id="UP001266305"/>
    </source>
</evidence>
<feature type="compositionally biased region" description="Low complexity" evidence="2">
    <location>
        <begin position="104"/>
        <end position="128"/>
    </location>
</feature>
<dbReference type="PANTHER" id="PTHR14429:SF5">
    <property type="entry name" value="AUTISM SUSCEPTIBILITY GENE 2 PROTEIN"/>
    <property type="match status" value="1"/>
</dbReference>
<feature type="compositionally biased region" description="Basic residues" evidence="2">
    <location>
        <begin position="1"/>
        <end position="10"/>
    </location>
</feature>
<keyword evidence="1" id="KW-0597">Phosphoprotein</keyword>
<accession>A0ABQ9WDW5</accession>
<dbReference type="Proteomes" id="UP001266305">
    <property type="component" value="Unassembled WGS sequence"/>
</dbReference>
<sequence>MQGRLSRRYRPIFEPVVLKDPCPQVAQPQTEPQLRAPSPDPDLVQRTEVPPQTPPPSTQPPQARETQIQPAPQPQVQRLSRPHSPTQLFHENLPPVQAHPSAQSLSQPLSAYNSSSLSLNSLSSSRSSTPAKTQPAPPHISHHPSASRPPAHSHHPNMFAPPTALPPPPPLTSGSLQVPGHPAGSTYSEPYILRQELNTRFLASQSADSRASLGPPPYLRTEFHQHQYQHQHTHQHTFTPFPHAIPPTAIMPTPAPPMVRTPGRNFGKYPTKVDPFFRHSLFHSYLPAVSGIPPMIPPIAPFGSLQGAETLCFS</sequence>
<organism evidence="3 4">
    <name type="scientific">Saguinus oedipus</name>
    <name type="common">Cotton-top tamarin</name>
    <name type="synonym">Oedipomidas oedipus</name>
    <dbReference type="NCBI Taxonomy" id="9490"/>
    <lineage>
        <taxon>Eukaryota</taxon>
        <taxon>Metazoa</taxon>
        <taxon>Chordata</taxon>
        <taxon>Craniata</taxon>
        <taxon>Vertebrata</taxon>
        <taxon>Euteleostomi</taxon>
        <taxon>Mammalia</taxon>
        <taxon>Eutheria</taxon>
        <taxon>Euarchontoglires</taxon>
        <taxon>Primates</taxon>
        <taxon>Haplorrhini</taxon>
        <taxon>Platyrrhini</taxon>
        <taxon>Cebidae</taxon>
        <taxon>Callitrichinae</taxon>
        <taxon>Saguinus</taxon>
    </lineage>
</organism>
<comment type="caution">
    <text evidence="3">The sequence shown here is derived from an EMBL/GenBank/DDBJ whole genome shotgun (WGS) entry which is preliminary data.</text>
</comment>
<dbReference type="PANTHER" id="PTHR14429">
    <property type="entry name" value="FIBROSIN FAMILY MEMBER"/>
    <property type="match status" value="1"/>
</dbReference>
<proteinExistence type="predicted"/>
<reference evidence="3 4" key="1">
    <citation type="submission" date="2023-05" db="EMBL/GenBank/DDBJ databases">
        <title>B98-5 Cell Line De Novo Hybrid Assembly: An Optical Mapping Approach.</title>
        <authorList>
            <person name="Kananen K."/>
            <person name="Auerbach J.A."/>
            <person name="Kautto E."/>
            <person name="Blachly J.S."/>
        </authorList>
    </citation>
    <scope>NUCLEOTIDE SEQUENCE [LARGE SCALE GENOMIC DNA]</scope>
    <source>
        <strain evidence="3">B95-8</strain>
        <tissue evidence="3">Cell line</tissue>
    </source>
</reference>
<name>A0ABQ9WDW5_SAGOE</name>
<feature type="compositionally biased region" description="Polar residues" evidence="2">
    <location>
        <begin position="64"/>
        <end position="89"/>
    </location>
</feature>
<evidence type="ECO:0000313" key="3">
    <source>
        <dbReference type="EMBL" id="KAK2119496.1"/>
    </source>
</evidence>
<dbReference type="EMBL" id="JASSZA010000001">
    <property type="protein sequence ID" value="KAK2119496.1"/>
    <property type="molecule type" value="Genomic_DNA"/>
</dbReference>
<evidence type="ECO:0000256" key="1">
    <source>
        <dbReference type="ARBA" id="ARBA00022553"/>
    </source>
</evidence>
<feature type="region of interest" description="Disordered" evidence="2">
    <location>
        <begin position="1"/>
        <end position="187"/>
    </location>
</feature>
<protein>
    <submittedName>
        <fullName evidence="3">Autism susceptibility protein 2 protein</fullName>
    </submittedName>
</protein>
<dbReference type="InterPro" id="IPR023246">
    <property type="entry name" value="AUTS2"/>
</dbReference>
<evidence type="ECO:0000256" key="2">
    <source>
        <dbReference type="SAM" id="MobiDB-lite"/>
    </source>
</evidence>
<keyword evidence="4" id="KW-1185">Reference proteome</keyword>